<organism evidence="1 2">
    <name type="scientific">Marinobacter salarius</name>
    <dbReference type="NCBI Taxonomy" id="1420917"/>
    <lineage>
        <taxon>Bacteria</taxon>
        <taxon>Pseudomonadati</taxon>
        <taxon>Pseudomonadota</taxon>
        <taxon>Gammaproteobacteria</taxon>
        <taxon>Pseudomonadales</taxon>
        <taxon>Marinobacteraceae</taxon>
        <taxon>Marinobacter</taxon>
    </lineage>
</organism>
<evidence type="ECO:0000313" key="2">
    <source>
        <dbReference type="Proteomes" id="UP000193100"/>
    </source>
</evidence>
<dbReference type="Proteomes" id="UP000193100">
    <property type="component" value="Chromosome"/>
</dbReference>
<reference evidence="1 2" key="1">
    <citation type="submission" date="2017-04" db="EMBL/GenBank/DDBJ databases">
        <title>Genome Sequence of Marinobacter salarius strain SMR5 Isolated from a culture of the Diatom Skeletonema marinoi.</title>
        <authorList>
            <person name="Topel M."/>
            <person name="Pinder M.I.M."/>
            <person name="Johansson O.N."/>
            <person name="Kourtchenko O."/>
            <person name="Godhe A."/>
            <person name="Clarke A.K."/>
        </authorList>
    </citation>
    <scope>NUCLEOTIDE SEQUENCE [LARGE SCALE GENOMIC DNA]</scope>
    <source>
        <strain evidence="1 2">SMR5</strain>
    </source>
</reference>
<proteinExistence type="predicted"/>
<dbReference type="AlphaFoldDB" id="A0A1W6KBJ8"/>
<gene>
    <name evidence="1" type="ORF">MARSALSMR5_02710</name>
</gene>
<accession>A0A1W6KBJ8</accession>
<sequence>MLSHLSGLSPQARYALMKLWLENGDSFPLQLSVQDCALDLAMPRARAGKVINELIDKGHVEPDYSFGQRGRPKRLINIPAATTEMLGNLTPTQSSDVLHLKSIHRLLAHRTSDAGAASPSLSPANIVFLIALLSCANEGGAVHGLGTAELSTYTGMTAQRINLQVRKMRKLGLILYSSTGTTGARIMGRTAASYWLDRSHPLLKPPDRSTIIENSAVSIELGNTANALFDIANQIRILKREDKKKPNKVLGDQEAMTLALTNLNVGWIELIPDFEISLAEDFFKDANPELRLAFQLLLDKFARATAIARIRGSLNEIQMSPTFSMLRPLYRELLPVRFQSHSSTDFPTKENRRMLLRLVLKTANIMATDIIAQLPENGAKLFSTASFELIPMMKTPTDRLLLTEIASYPPQSTDG</sequence>
<evidence type="ECO:0000313" key="1">
    <source>
        <dbReference type="EMBL" id="ARM84761.1"/>
    </source>
</evidence>
<dbReference type="EMBL" id="CP020931">
    <property type="protein sequence ID" value="ARM84761.1"/>
    <property type="molecule type" value="Genomic_DNA"/>
</dbReference>
<name>A0A1W6KBJ8_9GAMM</name>
<protein>
    <submittedName>
        <fullName evidence="1">Uncharacterized protein</fullName>
    </submittedName>
</protein>